<dbReference type="AlphaFoldDB" id="K9HLU0"/>
<dbReference type="EMBL" id="ANHY01000012">
    <property type="protein sequence ID" value="EKV29521.1"/>
    <property type="molecule type" value="Genomic_DNA"/>
</dbReference>
<keyword evidence="4" id="KW-1185">Reference proteome</keyword>
<evidence type="ECO:0000259" key="2">
    <source>
        <dbReference type="Pfam" id="PF00582"/>
    </source>
</evidence>
<dbReference type="eggNOG" id="COG0589">
    <property type="taxonomic scope" value="Bacteria"/>
</dbReference>
<dbReference type="PANTHER" id="PTHR46268">
    <property type="entry name" value="STRESS RESPONSE PROTEIN NHAX"/>
    <property type="match status" value="1"/>
</dbReference>
<dbReference type="STRING" id="1238182.C882_0343"/>
<dbReference type="PANTHER" id="PTHR46268:SF6">
    <property type="entry name" value="UNIVERSAL STRESS PROTEIN UP12"/>
    <property type="match status" value="1"/>
</dbReference>
<proteinExistence type="inferred from homology"/>
<dbReference type="InterPro" id="IPR006016">
    <property type="entry name" value="UspA"/>
</dbReference>
<organism evidence="3 4">
    <name type="scientific">Caenispirillum salinarum AK4</name>
    <dbReference type="NCBI Taxonomy" id="1238182"/>
    <lineage>
        <taxon>Bacteria</taxon>
        <taxon>Pseudomonadati</taxon>
        <taxon>Pseudomonadota</taxon>
        <taxon>Alphaproteobacteria</taxon>
        <taxon>Rhodospirillales</taxon>
        <taxon>Novispirillaceae</taxon>
        <taxon>Caenispirillum</taxon>
    </lineage>
</organism>
<dbReference type="Pfam" id="PF00582">
    <property type="entry name" value="Usp"/>
    <property type="match status" value="2"/>
</dbReference>
<sequence>MLGIRHIVVGVDSAETARAPLKTAFLIAAAQKAHVQALHARPEPVNLQHLQDAGLAGTTVEAFRRDAAKAEEEQAQAARDLFNQMRGTAGLAEGEGPPGPEGASARFVIASGAAGQVLAARARTADLVVLGRGRGRADPAVTGSFQTVLTAAARPVLLAPEAPPETVGRHVVVGWNDSPEAMRALSAALPILGAAESVTVVRVVDPDTGSGGDTAPAEEFMAWHGVPCRTARVARLDGAGASLLRACKEHDADLLVMGGSTHSRLRELVVGGATRHVLRGAGLPVLLAH</sequence>
<dbReference type="RefSeq" id="WP_009541002.1">
    <property type="nucleotide sequence ID" value="NZ_ANHY01000012.1"/>
</dbReference>
<dbReference type="CDD" id="cd00293">
    <property type="entry name" value="USP-like"/>
    <property type="match status" value="2"/>
</dbReference>
<comment type="similarity">
    <text evidence="1">Belongs to the universal stress protein A family.</text>
</comment>
<dbReference type="PRINTS" id="PR01438">
    <property type="entry name" value="UNVRSLSTRESS"/>
</dbReference>
<evidence type="ECO:0000313" key="4">
    <source>
        <dbReference type="Proteomes" id="UP000009881"/>
    </source>
</evidence>
<name>K9HLU0_9PROT</name>
<evidence type="ECO:0000313" key="3">
    <source>
        <dbReference type="EMBL" id="EKV29521.1"/>
    </source>
</evidence>
<feature type="domain" description="UspA" evidence="2">
    <location>
        <begin position="169"/>
        <end position="288"/>
    </location>
</feature>
<feature type="domain" description="UspA" evidence="2">
    <location>
        <begin position="4"/>
        <end position="158"/>
    </location>
</feature>
<comment type="caution">
    <text evidence="3">The sequence shown here is derived from an EMBL/GenBank/DDBJ whole genome shotgun (WGS) entry which is preliminary data.</text>
</comment>
<dbReference type="SUPFAM" id="SSF52402">
    <property type="entry name" value="Adenine nucleotide alpha hydrolases-like"/>
    <property type="match status" value="2"/>
</dbReference>
<accession>K9HLU0</accession>
<protein>
    <submittedName>
        <fullName evidence="3">Universal stress protein UspA</fullName>
    </submittedName>
</protein>
<dbReference type="Gene3D" id="3.40.50.12370">
    <property type="match status" value="1"/>
</dbReference>
<dbReference type="OrthoDB" id="9804721at2"/>
<reference evidence="3 4" key="1">
    <citation type="journal article" date="2013" name="Genome Announc.">
        <title>Draft Genome Sequence of an Alphaproteobacterium, Caenispirillum salinarum AK4(T), Isolated from a Solar Saltern.</title>
        <authorList>
            <person name="Khatri I."/>
            <person name="Singh A."/>
            <person name="Korpole S."/>
            <person name="Pinnaka A.K."/>
            <person name="Subramanian S."/>
        </authorList>
    </citation>
    <scope>NUCLEOTIDE SEQUENCE [LARGE SCALE GENOMIC DNA]</scope>
    <source>
        <strain evidence="3 4">AK4</strain>
    </source>
</reference>
<dbReference type="InterPro" id="IPR006015">
    <property type="entry name" value="Universal_stress_UspA"/>
</dbReference>
<gene>
    <name evidence="3" type="ORF">C882_0343</name>
</gene>
<dbReference type="Proteomes" id="UP000009881">
    <property type="component" value="Unassembled WGS sequence"/>
</dbReference>
<evidence type="ECO:0000256" key="1">
    <source>
        <dbReference type="ARBA" id="ARBA00008791"/>
    </source>
</evidence>